<keyword evidence="7 10" id="KW-1133">Transmembrane helix</keyword>
<evidence type="ECO:0000256" key="7">
    <source>
        <dbReference type="ARBA" id="ARBA00022989"/>
    </source>
</evidence>
<dbReference type="GO" id="GO:0005886">
    <property type="term" value="C:plasma membrane"/>
    <property type="evidence" value="ECO:0007669"/>
    <property type="project" value="UniProtKB-SubCell"/>
</dbReference>
<evidence type="ECO:0000256" key="2">
    <source>
        <dbReference type="ARBA" id="ARBA00010442"/>
    </source>
</evidence>
<dbReference type="AlphaFoldDB" id="A0AAC8VX17"/>
<comment type="subunit">
    <text evidence="10">The Tol-Pal system is composed of five core proteins: the inner membrane proteins TolA, TolQ and TolR, the periplasmic protein TolB and the outer membrane protein Pal. They form a network linking the inner and outer membranes and the peptidoglycan layer.</text>
</comment>
<gene>
    <name evidence="10" type="primary">tolQ</name>
    <name evidence="12" type="ORF">AL072_09160</name>
</gene>
<evidence type="ECO:0000256" key="4">
    <source>
        <dbReference type="ARBA" id="ARBA00022519"/>
    </source>
</evidence>
<keyword evidence="8 10" id="KW-0472">Membrane</keyword>
<proteinExistence type="inferred from homology"/>
<dbReference type="Proteomes" id="UP000069935">
    <property type="component" value="Chromosome 1"/>
</dbReference>
<dbReference type="PANTHER" id="PTHR30625">
    <property type="entry name" value="PROTEIN TOLQ"/>
    <property type="match status" value="1"/>
</dbReference>
<name>A0AAC8VX17_9PROT</name>
<evidence type="ECO:0000256" key="6">
    <source>
        <dbReference type="ARBA" id="ARBA00022692"/>
    </source>
</evidence>
<keyword evidence="3 10" id="KW-1003">Cell membrane</keyword>
<dbReference type="KEGG" id="ati:AL072_09160"/>
<accession>A0AAC8VX17</accession>
<evidence type="ECO:0000256" key="1">
    <source>
        <dbReference type="ARBA" id="ARBA00004651"/>
    </source>
</evidence>
<keyword evidence="4 10" id="KW-0997">Cell inner membrane</keyword>
<dbReference type="GO" id="GO:0017038">
    <property type="term" value="P:protein import"/>
    <property type="evidence" value="ECO:0007669"/>
    <property type="project" value="TreeGrafter"/>
</dbReference>
<keyword evidence="13" id="KW-1185">Reference proteome</keyword>
<evidence type="ECO:0000313" key="12">
    <source>
        <dbReference type="EMBL" id="ALG71055.1"/>
    </source>
</evidence>
<dbReference type="InterPro" id="IPR002898">
    <property type="entry name" value="MotA_ExbB_proton_chnl"/>
</dbReference>
<evidence type="ECO:0000256" key="3">
    <source>
        <dbReference type="ARBA" id="ARBA00022475"/>
    </source>
</evidence>
<reference evidence="12 13" key="2">
    <citation type="journal article" date="2016" name="Genome Announc.">
        <title>Complete Genome Sequence of a Strain of Azospirillum thiophilum Isolated from a Sulfide Spring.</title>
        <authorList>
            <person name="Fomenkov A."/>
            <person name="Vincze T."/>
            <person name="Grabovich M."/>
            <person name="Anton B.P."/>
            <person name="Dubinina G."/>
            <person name="Orlova M."/>
            <person name="Belousova E."/>
            <person name="Roberts R.J."/>
        </authorList>
    </citation>
    <scope>NUCLEOTIDE SEQUENCE [LARGE SCALE GENOMIC DNA]</scope>
    <source>
        <strain evidence="12 13">BV-S</strain>
    </source>
</reference>
<dbReference type="InterPro" id="IPR050790">
    <property type="entry name" value="ExbB/TolQ_transport"/>
</dbReference>
<keyword evidence="9 10" id="KW-0131">Cell cycle</keyword>
<keyword evidence="5 10" id="KW-0132">Cell division</keyword>
<evidence type="ECO:0000259" key="11">
    <source>
        <dbReference type="Pfam" id="PF01618"/>
    </source>
</evidence>
<dbReference type="PANTHER" id="PTHR30625:SF3">
    <property type="entry name" value="TOL-PAL SYSTEM PROTEIN TOLQ"/>
    <property type="match status" value="1"/>
</dbReference>
<feature type="transmembrane region" description="Helical" evidence="10">
    <location>
        <begin position="143"/>
        <end position="167"/>
    </location>
</feature>
<protein>
    <recommendedName>
        <fullName evidence="10">Tol-Pal system protein TolQ</fullName>
    </recommendedName>
</protein>
<feature type="transmembrane region" description="Helical" evidence="10">
    <location>
        <begin position="187"/>
        <end position="209"/>
    </location>
</feature>
<organism evidence="12 13">
    <name type="scientific">Azospirillum thiophilum</name>
    <dbReference type="NCBI Taxonomy" id="528244"/>
    <lineage>
        <taxon>Bacteria</taxon>
        <taxon>Pseudomonadati</taxon>
        <taxon>Pseudomonadota</taxon>
        <taxon>Alphaproteobacteria</taxon>
        <taxon>Rhodospirillales</taxon>
        <taxon>Azospirillaceae</taxon>
        <taxon>Azospirillum</taxon>
    </lineage>
</organism>
<feature type="transmembrane region" description="Helical" evidence="10">
    <location>
        <begin position="32"/>
        <end position="53"/>
    </location>
</feature>
<dbReference type="NCBIfam" id="TIGR02796">
    <property type="entry name" value="tolQ"/>
    <property type="match status" value="1"/>
</dbReference>
<evidence type="ECO:0000256" key="5">
    <source>
        <dbReference type="ARBA" id="ARBA00022618"/>
    </source>
</evidence>
<evidence type="ECO:0000256" key="9">
    <source>
        <dbReference type="ARBA" id="ARBA00023306"/>
    </source>
</evidence>
<dbReference type="EMBL" id="CP012401">
    <property type="protein sequence ID" value="ALG71055.1"/>
    <property type="molecule type" value="Genomic_DNA"/>
</dbReference>
<dbReference type="InterPro" id="IPR014163">
    <property type="entry name" value="Tol-Pal_TolQ"/>
</dbReference>
<reference evidence="13" key="1">
    <citation type="submission" date="2015-08" db="EMBL/GenBank/DDBJ databases">
        <title>Complete Genome Sequence of Azospirillum thiophilum BV-S.</title>
        <authorList>
            <person name="Fomenkov A."/>
            <person name="Vincze T."/>
            <person name="Grabovich M."/>
            <person name="Dubinina G."/>
            <person name="Orlova M."/>
            <person name="Belousova E."/>
            <person name="Roberts R.J."/>
        </authorList>
    </citation>
    <scope>NUCLEOTIDE SEQUENCE [LARGE SCALE GENOMIC DNA]</scope>
    <source>
        <strain evidence="13">BV-S</strain>
    </source>
</reference>
<feature type="domain" description="MotA/TolQ/ExbB proton channel" evidence="11">
    <location>
        <begin position="93"/>
        <end position="223"/>
    </location>
</feature>
<comment type="subcellular location">
    <subcellularLocation>
        <location evidence="10">Cell inner membrane</location>
        <topology evidence="10">Multi-pass membrane protein</topology>
    </subcellularLocation>
    <subcellularLocation>
        <location evidence="1">Cell membrane</location>
        <topology evidence="1">Multi-pass membrane protein</topology>
    </subcellularLocation>
</comment>
<keyword evidence="6 10" id="KW-0812">Transmembrane</keyword>
<dbReference type="HAMAP" id="MF_02202">
    <property type="entry name" value="TolQ"/>
    <property type="match status" value="1"/>
</dbReference>
<evidence type="ECO:0000256" key="10">
    <source>
        <dbReference type="HAMAP-Rule" id="MF_02202"/>
    </source>
</evidence>
<comment type="similarity">
    <text evidence="2 10">Belongs to the ExbB/TolQ family.</text>
</comment>
<evidence type="ECO:0000313" key="13">
    <source>
        <dbReference type="Proteomes" id="UP000069935"/>
    </source>
</evidence>
<dbReference type="Pfam" id="PF01618">
    <property type="entry name" value="MotA_ExbB"/>
    <property type="match status" value="1"/>
</dbReference>
<evidence type="ECO:0000256" key="8">
    <source>
        <dbReference type="ARBA" id="ARBA00023136"/>
    </source>
</evidence>
<comment type="function">
    <text evidence="10">Part of the Tol-Pal system, which plays a role in outer membrane invagination during cell division and is important for maintaining outer membrane integrity.</text>
</comment>
<sequence length="244" mass="26234">MDALQTAQLAGNAAATTAHEITILGLFWQADAIVKIVMLMLVVASIWCWAIIIEKLMRIRRLNAQADSFEEAFWSGGSLDALYDRIGQTPADPMAATFAAGMREWRHAADRGIGGTMKSSLQQRVERVMAVTIGREMARAERYMTFLASVGSTAPFIGLFGTVWGIMNSFTSIAGSGNTSLAVVAPGIAEALFATAMGLLAAIPAVLSYNKFSTDLGRYADRLDTFSGEFSAILSRHLEERGAA</sequence>
<dbReference type="GO" id="GO:0051301">
    <property type="term" value="P:cell division"/>
    <property type="evidence" value="ECO:0007669"/>
    <property type="project" value="UniProtKB-UniRule"/>
</dbReference>
<dbReference type="RefSeq" id="WP_045580587.1">
    <property type="nucleotide sequence ID" value="NZ_CP012401.1"/>
</dbReference>
<dbReference type="GO" id="GO:0043213">
    <property type="term" value="P:bacteriocin transport"/>
    <property type="evidence" value="ECO:0007669"/>
    <property type="project" value="InterPro"/>
</dbReference>